<dbReference type="PANTHER" id="PTHR32027:SF9">
    <property type="entry name" value="BLL3847 PROTEIN"/>
    <property type="match status" value="1"/>
</dbReference>
<dbReference type="InterPro" id="IPR011059">
    <property type="entry name" value="Metal-dep_hydrolase_composite"/>
</dbReference>
<dbReference type="InterPro" id="IPR052349">
    <property type="entry name" value="Metallo-hydrolase_Enzymes"/>
</dbReference>
<dbReference type="CDD" id="cd01293">
    <property type="entry name" value="Bact_CD"/>
    <property type="match status" value="1"/>
</dbReference>
<feature type="domain" description="Amidohydrolase 3" evidence="1">
    <location>
        <begin position="75"/>
        <end position="108"/>
    </location>
</feature>
<name>A0ABT2UP95_9BACL</name>
<gene>
    <name evidence="2" type="ORF">OB236_30540</name>
</gene>
<dbReference type="Proteomes" id="UP001652445">
    <property type="component" value="Unassembled WGS sequence"/>
</dbReference>
<reference evidence="2 3" key="1">
    <citation type="submission" date="2022-09" db="EMBL/GenBank/DDBJ databases">
        <authorList>
            <person name="Han X.L."/>
            <person name="Wang Q."/>
            <person name="Lu T."/>
        </authorList>
    </citation>
    <scope>NUCLEOTIDE SEQUENCE [LARGE SCALE GENOMIC DNA]</scope>
    <source>
        <strain evidence="2 3">WQ 127069</strain>
    </source>
</reference>
<comment type="caution">
    <text evidence="2">The sequence shown here is derived from an EMBL/GenBank/DDBJ whole genome shotgun (WGS) entry which is preliminary data.</text>
</comment>
<keyword evidence="3" id="KW-1185">Reference proteome</keyword>
<dbReference type="Gene3D" id="3.20.20.140">
    <property type="entry name" value="Metal-dependent hydrolases"/>
    <property type="match status" value="1"/>
</dbReference>
<protein>
    <submittedName>
        <fullName evidence="2">Amidohydrolase family protein</fullName>
    </submittedName>
</protein>
<feature type="domain" description="Amidohydrolase 3" evidence="1">
    <location>
        <begin position="143"/>
        <end position="421"/>
    </location>
</feature>
<dbReference type="Pfam" id="PF07969">
    <property type="entry name" value="Amidohydro_3"/>
    <property type="match status" value="2"/>
</dbReference>
<dbReference type="SUPFAM" id="SSF51556">
    <property type="entry name" value="Metallo-dependent hydrolases"/>
    <property type="match status" value="1"/>
</dbReference>
<dbReference type="SUPFAM" id="SSF51338">
    <property type="entry name" value="Composite domain of metallo-dependent hydrolases"/>
    <property type="match status" value="1"/>
</dbReference>
<organism evidence="2 3">
    <name type="scientific">Paenibacillus baimaensis</name>
    <dbReference type="NCBI Taxonomy" id="2982185"/>
    <lineage>
        <taxon>Bacteria</taxon>
        <taxon>Bacillati</taxon>
        <taxon>Bacillota</taxon>
        <taxon>Bacilli</taxon>
        <taxon>Bacillales</taxon>
        <taxon>Paenibacillaceae</taxon>
        <taxon>Paenibacillus</taxon>
    </lineage>
</organism>
<sequence>MMIGMVAALASLENLELLNVRLPMEDEACLFQVSVRNGKWTRIQIQEANAVQPDFTSLEHWSPGATTDPSAICQIDLEGKLLLPGFVDSHMHLDKSFSLTTVGNVTGTLEEAVRNYSAASPGFSKFEIQSRMMRSSLQALSFGTTHIRTHLDFNMRASREVALRTIEAALEARQLLAPYVKLQLFPMLPYNMNSADVEVVEEALRMGVDGIGGAPHLSQTPKEDIDRIFGLAEKYNLPIDLHSDETDNPLMRTVEHIALRTREYGYAGRVTVDHLCALASMTDEDALPLIERMAESGLKAVSLPAVNLYLQGRHDSFPVRRGVTRLKQIWDAGMKIAVASDNIHDPFHPFGRGDLVQIALIGSYAAHMGSSADLRTLLRMITDVPAAVLDLEDYGVRPGVSASFVILDCESPEELFTLLPDRRWVYNQGKWLRMAASKASWQDTALSKYWEQASEMVSFLKPLEGG</sequence>
<evidence type="ECO:0000313" key="3">
    <source>
        <dbReference type="Proteomes" id="UP001652445"/>
    </source>
</evidence>
<dbReference type="RefSeq" id="WP_262687294.1">
    <property type="nucleotide sequence ID" value="NZ_JAOQIO010000103.1"/>
</dbReference>
<accession>A0ABT2UP95</accession>
<evidence type="ECO:0000313" key="2">
    <source>
        <dbReference type="EMBL" id="MCU6796472.1"/>
    </source>
</evidence>
<proteinExistence type="predicted"/>
<evidence type="ECO:0000259" key="1">
    <source>
        <dbReference type="Pfam" id="PF07969"/>
    </source>
</evidence>
<dbReference type="Gene3D" id="2.30.40.10">
    <property type="entry name" value="Urease, subunit C, domain 1"/>
    <property type="match status" value="1"/>
</dbReference>
<dbReference type="InterPro" id="IPR032466">
    <property type="entry name" value="Metal_Hydrolase"/>
</dbReference>
<dbReference type="InterPro" id="IPR013108">
    <property type="entry name" value="Amidohydro_3"/>
</dbReference>
<dbReference type="EMBL" id="JAOQIO010000103">
    <property type="protein sequence ID" value="MCU6796472.1"/>
    <property type="molecule type" value="Genomic_DNA"/>
</dbReference>
<dbReference type="PANTHER" id="PTHR32027">
    <property type="entry name" value="CYTOSINE DEAMINASE"/>
    <property type="match status" value="1"/>
</dbReference>